<gene>
    <name evidence="1" type="ORF">UFOPK1440_00029</name>
</gene>
<organism evidence="1">
    <name type="scientific">freshwater metagenome</name>
    <dbReference type="NCBI Taxonomy" id="449393"/>
    <lineage>
        <taxon>unclassified sequences</taxon>
        <taxon>metagenomes</taxon>
        <taxon>ecological metagenomes</taxon>
    </lineage>
</organism>
<dbReference type="Pfam" id="PF18986">
    <property type="entry name" value="DUF5719"/>
    <property type="match status" value="1"/>
</dbReference>
<proteinExistence type="predicted"/>
<sequence>MIRNRNVHLFAALIVVILTVNLLSFTTNKVAYTESYPAVVCPADSENEDSFISLASSKALVRKSGTSTMTFKESGKSRLAGGEQAIVIDSQEITPISWQTRSGIWAGAVTCLAPITSQWFVGGSADVTSKGRLTLVNSGLGRALVGVSVFTEAGSQIEQVIPVKANSVKSVRLSYLTPGSRALVINVVSQSGRVNAFLVDERGRGLQTLGGDSVNSISTPSRSLFIPAIPHIPSRGSIQQHILRIMVPGDVSAEIKANVISANESFAPAGVDGRLIAPGKVIDLPLNVLTSNPRFALELKADRPIVAAVFSKTLVSGKSDFLWSTPVPELEPSIYSVTGTSPLLVFTGEKISVDLEIGAPKGKIFKVELRGSGLVTYQVGAKARTVKIQKSSSDTYGSALINSTSGSGYAPLLPGTALTRSSVPQSDIRVLIP</sequence>
<reference evidence="1" key="1">
    <citation type="submission" date="2020-05" db="EMBL/GenBank/DDBJ databases">
        <authorList>
            <person name="Chiriac C."/>
            <person name="Salcher M."/>
            <person name="Ghai R."/>
            <person name="Kavagutti S V."/>
        </authorList>
    </citation>
    <scope>NUCLEOTIDE SEQUENCE</scope>
</reference>
<dbReference type="AlphaFoldDB" id="A0A6J6B703"/>
<name>A0A6J6B703_9ZZZZ</name>
<dbReference type="InterPro" id="IPR043777">
    <property type="entry name" value="DUF5719"/>
</dbReference>
<dbReference type="EMBL" id="CAEZSP010000001">
    <property type="protein sequence ID" value="CAB4534635.1"/>
    <property type="molecule type" value="Genomic_DNA"/>
</dbReference>
<accession>A0A6J6B703</accession>
<protein>
    <submittedName>
        <fullName evidence="1">Unannotated protein</fullName>
    </submittedName>
</protein>
<evidence type="ECO:0000313" key="1">
    <source>
        <dbReference type="EMBL" id="CAB4534635.1"/>
    </source>
</evidence>